<dbReference type="Proteomes" id="UP000005438">
    <property type="component" value="Chromosome"/>
</dbReference>
<dbReference type="HOGENOM" id="CLU_3313447_0_0_10"/>
<dbReference type="AlphaFoldDB" id="G8THV0"/>
<gene>
    <name evidence="1" type="ordered locus">Niako_2190</name>
</gene>
<evidence type="ECO:0000313" key="1">
    <source>
        <dbReference type="EMBL" id="AEV98545.1"/>
    </source>
</evidence>
<protein>
    <submittedName>
        <fullName evidence="1">Uncharacterized protein</fullName>
    </submittedName>
</protein>
<accession>G8THV0</accession>
<evidence type="ECO:0000313" key="2">
    <source>
        <dbReference type="Proteomes" id="UP000005438"/>
    </source>
</evidence>
<proteinExistence type="predicted"/>
<organism evidence="1 2">
    <name type="scientific">Niastella koreensis (strain DSM 17620 / KACC 11465 / NBRC 106392 / GR20-10)</name>
    <dbReference type="NCBI Taxonomy" id="700598"/>
    <lineage>
        <taxon>Bacteria</taxon>
        <taxon>Pseudomonadati</taxon>
        <taxon>Bacteroidota</taxon>
        <taxon>Chitinophagia</taxon>
        <taxon>Chitinophagales</taxon>
        <taxon>Chitinophagaceae</taxon>
        <taxon>Niastella</taxon>
    </lineage>
</organism>
<dbReference type="STRING" id="700598.Niako_2190"/>
<sequence length="39" mass="4776">MRCKNITIRADWEVFHKRWQLFKNKAVFSTKSLVYEAVM</sequence>
<dbReference type="EMBL" id="CP003178">
    <property type="protein sequence ID" value="AEV98545.1"/>
    <property type="molecule type" value="Genomic_DNA"/>
</dbReference>
<name>G8THV0_NIAKG</name>
<dbReference type="KEGG" id="nko:Niako_2190"/>
<reference evidence="1 2" key="1">
    <citation type="submission" date="2011-12" db="EMBL/GenBank/DDBJ databases">
        <title>The complete genome of Niastella koreensis GR20-10.</title>
        <authorList>
            <consortium name="US DOE Joint Genome Institute (JGI-PGF)"/>
            <person name="Lucas S."/>
            <person name="Han J."/>
            <person name="Lapidus A."/>
            <person name="Bruce D."/>
            <person name="Goodwin L."/>
            <person name="Pitluck S."/>
            <person name="Peters L."/>
            <person name="Kyrpides N."/>
            <person name="Mavromatis K."/>
            <person name="Ivanova N."/>
            <person name="Mikhailova N."/>
            <person name="Davenport K."/>
            <person name="Saunders E."/>
            <person name="Detter J.C."/>
            <person name="Tapia R."/>
            <person name="Han C."/>
            <person name="Land M."/>
            <person name="Hauser L."/>
            <person name="Markowitz V."/>
            <person name="Cheng J.-F."/>
            <person name="Hugenholtz P."/>
            <person name="Woyke T."/>
            <person name="Wu D."/>
            <person name="Tindall B."/>
            <person name="Pomrenke H."/>
            <person name="Brambilla E."/>
            <person name="Klenk H.-P."/>
            <person name="Eisen J.A."/>
        </authorList>
    </citation>
    <scope>NUCLEOTIDE SEQUENCE [LARGE SCALE GENOMIC DNA]</scope>
    <source>
        <strain evidence="2">DSM 17620 / KACC 11465 / NBRC 106392 / GR20-10</strain>
    </source>
</reference>